<keyword evidence="1" id="KW-1133">Transmembrane helix</keyword>
<keyword evidence="1" id="KW-0472">Membrane</keyword>
<accession>A0A4U1GE94</accession>
<feature type="transmembrane region" description="Helical" evidence="1">
    <location>
        <begin position="58"/>
        <end position="79"/>
    </location>
</feature>
<dbReference type="AlphaFoldDB" id="A0A4U1GE94"/>
<feature type="transmembrane region" description="Helical" evidence="1">
    <location>
        <begin position="91"/>
        <end position="112"/>
    </location>
</feature>
<sequence length="165" mass="18719">MRKSKSILLHFYDLDDLFHGIEVLQHHKVPIFEVYMPKHVYGIEFKLQIKKIRLGYSILKYGCLGGVAFSSLGYCLFATGSSNIINGKSLFSLFLNLLIITVTYFFSTRLFPGAAPKLIKLKRHDNKYLMVVKANSIVSNEDIICLFKYAEAVEISSAIKDMITA</sequence>
<name>A0A4U1GE94_9SPHI</name>
<evidence type="ECO:0000256" key="1">
    <source>
        <dbReference type="SAM" id="Phobius"/>
    </source>
</evidence>
<dbReference type="RefSeq" id="WP_136879990.1">
    <property type="nucleotide sequence ID" value="NZ_SWDX01000003.1"/>
</dbReference>
<dbReference type="EMBL" id="SWDX01000003">
    <property type="protein sequence ID" value="TKC62387.1"/>
    <property type="molecule type" value="Genomic_DNA"/>
</dbReference>
<evidence type="ECO:0000313" key="2">
    <source>
        <dbReference type="EMBL" id="TKC62387.1"/>
    </source>
</evidence>
<proteinExistence type="predicted"/>
<dbReference type="Pfam" id="PF11821">
    <property type="entry name" value="ActD"/>
    <property type="match status" value="1"/>
</dbReference>
<gene>
    <name evidence="2" type="ORF">FBD94_09205</name>
</gene>
<reference evidence="2 3" key="1">
    <citation type="submission" date="2019-04" db="EMBL/GenBank/DDBJ databases">
        <title>Pedobacter sp. RP-1-16 sp. nov., isolated from Arctic soil.</title>
        <authorList>
            <person name="Dahal R.H."/>
            <person name="Kim D.-U."/>
        </authorList>
    </citation>
    <scope>NUCLEOTIDE SEQUENCE [LARGE SCALE GENOMIC DNA]</scope>
    <source>
        <strain evidence="2 3">RP-1-16</strain>
    </source>
</reference>
<evidence type="ECO:0000313" key="3">
    <source>
        <dbReference type="Proteomes" id="UP000309594"/>
    </source>
</evidence>
<comment type="caution">
    <text evidence="2">The sequence shown here is derived from an EMBL/GenBank/DDBJ whole genome shotgun (WGS) entry which is preliminary data.</text>
</comment>
<keyword evidence="1" id="KW-0812">Transmembrane</keyword>
<dbReference type="Proteomes" id="UP000309594">
    <property type="component" value="Unassembled WGS sequence"/>
</dbReference>
<protein>
    <submittedName>
        <fullName evidence="2">DUF3341 domain-containing protein</fullName>
    </submittedName>
</protein>
<dbReference type="InterPro" id="IPR021776">
    <property type="entry name" value="ActD"/>
</dbReference>
<organism evidence="2 3">
    <name type="scientific">Pedobacter hiemivivus</name>
    <dbReference type="NCBI Taxonomy" id="2530454"/>
    <lineage>
        <taxon>Bacteria</taxon>
        <taxon>Pseudomonadati</taxon>
        <taxon>Bacteroidota</taxon>
        <taxon>Sphingobacteriia</taxon>
        <taxon>Sphingobacteriales</taxon>
        <taxon>Sphingobacteriaceae</taxon>
        <taxon>Pedobacter</taxon>
    </lineage>
</organism>